<gene>
    <name evidence="1" type="ORF">Prudu_004869</name>
</gene>
<keyword evidence="1" id="KW-0030">Aminoacyl-tRNA synthetase</keyword>
<dbReference type="EMBL" id="AP019297">
    <property type="protein sequence ID" value="BBG96147.1"/>
    <property type="molecule type" value="Genomic_DNA"/>
</dbReference>
<evidence type="ECO:0000313" key="1">
    <source>
        <dbReference type="EMBL" id="BBG96147.1"/>
    </source>
</evidence>
<proteinExistence type="predicted"/>
<organism evidence="1">
    <name type="scientific">Prunus dulcis</name>
    <name type="common">Almond</name>
    <name type="synonym">Amygdalus dulcis</name>
    <dbReference type="NCBI Taxonomy" id="3755"/>
    <lineage>
        <taxon>Eukaryota</taxon>
        <taxon>Viridiplantae</taxon>
        <taxon>Streptophyta</taxon>
        <taxon>Embryophyta</taxon>
        <taxon>Tracheophyta</taxon>
        <taxon>Spermatophyta</taxon>
        <taxon>Magnoliopsida</taxon>
        <taxon>eudicotyledons</taxon>
        <taxon>Gunneridae</taxon>
        <taxon>Pentapetalae</taxon>
        <taxon>rosids</taxon>
        <taxon>fabids</taxon>
        <taxon>Rosales</taxon>
        <taxon>Rosaceae</taxon>
        <taxon>Amygdaloideae</taxon>
        <taxon>Amygdaleae</taxon>
        <taxon>Prunus</taxon>
    </lineage>
</organism>
<accession>A0A4Y1QWG0</accession>
<sequence>MMPILGVICALFQADCIPVARGFSHTYQLKCRENSNLRPLVYKSKALFQYARSSWQPSGKICLQLPKPILAIKTSKENFPMHWRFIKVLVEYVGR</sequence>
<name>A0A4Y1QWG0_PRUDU</name>
<protein>
    <submittedName>
        <fullName evidence="1">Tyrosyl-tRNA synthetase, class Ib, bacterial/mitochondrial</fullName>
    </submittedName>
</protein>
<reference evidence="1" key="1">
    <citation type="journal article" date="2019" name="Science">
        <title>Mutation of a bHLH transcription factor allowed almond domestication.</title>
        <authorList>
            <person name="Sanchez-Perez R."/>
            <person name="Pavan S."/>
            <person name="Mazzeo R."/>
            <person name="Moldovan C."/>
            <person name="Aiese Cigliano R."/>
            <person name="Del Cueto J."/>
            <person name="Ricciardi F."/>
            <person name="Lotti C."/>
            <person name="Ricciardi L."/>
            <person name="Dicenta F."/>
            <person name="Lopez-Marques R.L."/>
            <person name="Lindberg Moller B."/>
        </authorList>
    </citation>
    <scope>NUCLEOTIDE SEQUENCE</scope>
</reference>
<dbReference type="AlphaFoldDB" id="A0A4Y1QWG0"/>
<dbReference type="GO" id="GO:0004812">
    <property type="term" value="F:aminoacyl-tRNA ligase activity"/>
    <property type="evidence" value="ECO:0007669"/>
    <property type="project" value="UniProtKB-KW"/>
</dbReference>
<keyword evidence="1" id="KW-0436">Ligase</keyword>